<evidence type="ECO:0000259" key="9">
    <source>
        <dbReference type="Pfam" id="PF00884"/>
    </source>
</evidence>
<dbReference type="EMBL" id="SROY01000002">
    <property type="protein sequence ID" value="TLX21955.1"/>
    <property type="molecule type" value="Genomic_DNA"/>
</dbReference>
<keyword evidence="6 8" id="KW-1133">Transmembrane helix</keyword>
<dbReference type="InterPro" id="IPR058130">
    <property type="entry name" value="PEA_transf_C"/>
</dbReference>
<evidence type="ECO:0000256" key="6">
    <source>
        <dbReference type="ARBA" id="ARBA00022989"/>
    </source>
</evidence>
<feature type="domain" description="Sulfatase N-terminal" evidence="9">
    <location>
        <begin position="235"/>
        <end position="523"/>
    </location>
</feature>
<proteinExistence type="predicted"/>
<evidence type="ECO:0000256" key="5">
    <source>
        <dbReference type="ARBA" id="ARBA00022692"/>
    </source>
</evidence>
<dbReference type="GO" id="GO:0005886">
    <property type="term" value="C:plasma membrane"/>
    <property type="evidence" value="ECO:0007669"/>
    <property type="project" value="UniProtKB-SubCell"/>
</dbReference>
<feature type="transmembrane region" description="Helical" evidence="8">
    <location>
        <begin position="21"/>
        <end position="41"/>
    </location>
</feature>
<dbReference type="GO" id="GO:0009244">
    <property type="term" value="P:lipopolysaccharide core region biosynthetic process"/>
    <property type="evidence" value="ECO:0007669"/>
    <property type="project" value="TreeGrafter"/>
</dbReference>
<evidence type="ECO:0000256" key="8">
    <source>
        <dbReference type="SAM" id="Phobius"/>
    </source>
</evidence>
<sequence length="541" mass="59163">MRLRTSGDGPWWRPRVSTEALAALASAWFVLVLNGSLWGAVQAGSGSLRVLLSLGVAVFALHALLFGLLCWGRLARPMLALLLVVSAFAHWYMTRYAVVLDPEMIRNVLATDPAESRELVSVRMLLHALLLGVLPAVAVLLTRPLPARSWRRALLRRAGFLLAMALLAAGALGVSSQGVFSLMRSDPALRYKITPGNYIVSLVRVLQPSKVRGPVQAVGADARRPPEALARRPRLLVLVVGETVRGDHWGLNGYARQTTPELAARGVINFPDVTACGTSTEVSLPCMFSPFGRERYDRDAIRGHESLLDVAARAGVDVLWRDNQSGCKGICVRQRSETMGPADAAALCADGRCFDEILLSGLQARVDAVPGDALIVLHMLGNHGPNYFERYPPKFERWTPVCRTAELGRCTQQEIINAYDNAILYSDAVLGQLIDLLAKQQGHDAAMLYLSDHGESLGEYGLFLHGAPYSIAPKPQLHVPMTLWMSPGFVAGERLDAACLRETAKRPASHDHLFSTVLGVFDVQTSVYRRQRDLLADCRAR</sequence>
<feature type="domain" description="Phosphoethanolamine transferase N-terminal" evidence="10">
    <location>
        <begin position="58"/>
        <end position="207"/>
    </location>
</feature>
<evidence type="ECO:0000256" key="2">
    <source>
        <dbReference type="ARBA" id="ARBA00022475"/>
    </source>
</evidence>
<keyword evidence="5 8" id="KW-0812">Transmembrane</keyword>
<comment type="caution">
    <text evidence="11">The sequence shown here is derived from an EMBL/GenBank/DDBJ whole genome shotgun (WGS) entry which is preliminary data.</text>
</comment>
<dbReference type="SUPFAM" id="SSF53649">
    <property type="entry name" value="Alkaline phosphatase-like"/>
    <property type="match status" value="1"/>
</dbReference>
<evidence type="ECO:0000259" key="10">
    <source>
        <dbReference type="Pfam" id="PF08019"/>
    </source>
</evidence>
<feature type="transmembrane region" description="Helical" evidence="8">
    <location>
        <begin position="78"/>
        <end position="100"/>
    </location>
</feature>
<dbReference type="InterPro" id="IPR017850">
    <property type="entry name" value="Alkaline_phosphatase_core_sf"/>
</dbReference>
<evidence type="ECO:0000256" key="3">
    <source>
        <dbReference type="ARBA" id="ARBA00022519"/>
    </source>
</evidence>
<dbReference type="InterPro" id="IPR000917">
    <property type="entry name" value="Sulfatase_N"/>
</dbReference>
<evidence type="ECO:0000256" key="4">
    <source>
        <dbReference type="ARBA" id="ARBA00022679"/>
    </source>
</evidence>
<dbReference type="PANTHER" id="PTHR30443:SF0">
    <property type="entry name" value="PHOSPHOETHANOLAMINE TRANSFERASE EPTA"/>
    <property type="match status" value="1"/>
</dbReference>
<name>A0A5R9PEM9_9GAMM</name>
<dbReference type="InterPro" id="IPR040423">
    <property type="entry name" value="PEA_transferase"/>
</dbReference>
<evidence type="ECO:0000313" key="12">
    <source>
        <dbReference type="Proteomes" id="UP000308508"/>
    </source>
</evidence>
<organism evidence="11 12">
    <name type="scientific">Thermomonas fusca</name>
    <dbReference type="NCBI Taxonomy" id="215690"/>
    <lineage>
        <taxon>Bacteria</taxon>
        <taxon>Pseudomonadati</taxon>
        <taxon>Pseudomonadota</taxon>
        <taxon>Gammaproteobacteria</taxon>
        <taxon>Lysobacterales</taxon>
        <taxon>Lysobacteraceae</taxon>
        <taxon>Thermomonas</taxon>
    </lineage>
</organism>
<keyword evidence="2" id="KW-1003">Cell membrane</keyword>
<dbReference type="CDD" id="cd16017">
    <property type="entry name" value="LptA"/>
    <property type="match status" value="1"/>
</dbReference>
<keyword evidence="7 8" id="KW-0472">Membrane</keyword>
<dbReference type="STRING" id="1123377.GCA_000423885_01138"/>
<protein>
    <submittedName>
        <fullName evidence="11">Phosphoethanolamine transferase</fullName>
    </submittedName>
</protein>
<comment type="subcellular location">
    <subcellularLocation>
        <location evidence="1">Cell inner membrane</location>
        <topology evidence="1">Multi-pass membrane protein</topology>
    </subcellularLocation>
</comment>
<dbReference type="Pfam" id="PF08019">
    <property type="entry name" value="EptA_B_N"/>
    <property type="match status" value="1"/>
</dbReference>
<reference evidence="11 12" key="1">
    <citation type="submission" date="2019-04" db="EMBL/GenBank/DDBJ databases">
        <authorList>
            <person name="Grouzdev D.S."/>
            <person name="Nazina T.N."/>
        </authorList>
    </citation>
    <scope>NUCLEOTIDE SEQUENCE [LARGE SCALE GENOMIC DNA]</scope>
    <source>
        <strain evidence="11 12">SHC 3-19</strain>
    </source>
</reference>
<evidence type="ECO:0000256" key="1">
    <source>
        <dbReference type="ARBA" id="ARBA00004429"/>
    </source>
</evidence>
<dbReference type="InterPro" id="IPR012549">
    <property type="entry name" value="EptA-like_N"/>
</dbReference>
<evidence type="ECO:0000313" key="11">
    <source>
        <dbReference type="EMBL" id="TLX21955.1"/>
    </source>
</evidence>
<accession>A0A5R9PEM9</accession>
<dbReference type="Gene3D" id="3.40.720.10">
    <property type="entry name" value="Alkaline Phosphatase, subunit A"/>
    <property type="match status" value="1"/>
</dbReference>
<keyword evidence="12" id="KW-1185">Reference proteome</keyword>
<dbReference type="AlphaFoldDB" id="A0A5R9PEM9"/>
<dbReference type="RefSeq" id="WP_138348182.1">
    <property type="nucleotide sequence ID" value="NZ_SROY01000002.1"/>
</dbReference>
<feature type="transmembrane region" description="Helical" evidence="8">
    <location>
        <begin position="154"/>
        <end position="174"/>
    </location>
</feature>
<keyword evidence="3" id="KW-0997">Cell inner membrane</keyword>
<feature type="transmembrane region" description="Helical" evidence="8">
    <location>
        <begin position="47"/>
        <end position="71"/>
    </location>
</feature>
<feature type="transmembrane region" description="Helical" evidence="8">
    <location>
        <begin position="120"/>
        <end position="142"/>
    </location>
</feature>
<gene>
    <name evidence="11" type="ORF">E5S66_05325</name>
</gene>
<evidence type="ECO:0000256" key="7">
    <source>
        <dbReference type="ARBA" id="ARBA00023136"/>
    </source>
</evidence>
<dbReference type="Proteomes" id="UP000308508">
    <property type="component" value="Unassembled WGS sequence"/>
</dbReference>
<dbReference type="NCBIfam" id="NF028537">
    <property type="entry name" value="P_eth_NH2_trans"/>
    <property type="match status" value="1"/>
</dbReference>
<dbReference type="PANTHER" id="PTHR30443">
    <property type="entry name" value="INNER MEMBRANE PROTEIN"/>
    <property type="match status" value="1"/>
</dbReference>
<dbReference type="Pfam" id="PF00884">
    <property type="entry name" value="Sulfatase"/>
    <property type="match status" value="1"/>
</dbReference>
<dbReference type="GO" id="GO:0016776">
    <property type="term" value="F:phosphotransferase activity, phosphate group as acceptor"/>
    <property type="evidence" value="ECO:0007669"/>
    <property type="project" value="TreeGrafter"/>
</dbReference>
<keyword evidence="4 11" id="KW-0808">Transferase</keyword>